<dbReference type="EMBL" id="CAJVQB010007836">
    <property type="protein sequence ID" value="CAG8709888.1"/>
    <property type="molecule type" value="Genomic_DNA"/>
</dbReference>
<dbReference type="Proteomes" id="UP000789901">
    <property type="component" value="Unassembled WGS sequence"/>
</dbReference>
<reference evidence="1 2" key="1">
    <citation type="submission" date="2021-06" db="EMBL/GenBank/DDBJ databases">
        <authorList>
            <person name="Kallberg Y."/>
            <person name="Tangrot J."/>
            <person name="Rosling A."/>
        </authorList>
    </citation>
    <scope>NUCLEOTIDE SEQUENCE [LARGE SCALE GENOMIC DNA]</scope>
    <source>
        <strain evidence="1 2">120-4 pot B 10/14</strain>
    </source>
</reference>
<name>A0ABN7V177_GIGMA</name>
<protein>
    <submittedName>
        <fullName evidence="1">36271_t:CDS:1</fullName>
    </submittedName>
</protein>
<evidence type="ECO:0000313" key="1">
    <source>
        <dbReference type="EMBL" id="CAG8709888.1"/>
    </source>
</evidence>
<keyword evidence="2" id="KW-1185">Reference proteome</keyword>
<proteinExistence type="predicted"/>
<organism evidence="1 2">
    <name type="scientific">Gigaspora margarita</name>
    <dbReference type="NCBI Taxonomy" id="4874"/>
    <lineage>
        <taxon>Eukaryota</taxon>
        <taxon>Fungi</taxon>
        <taxon>Fungi incertae sedis</taxon>
        <taxon>Mucoromycota</taxon>
        <taxon>Glomeromycotina</taxon>
        <taxon>Glomeromycetes</taxon>
        <taxon>Diversisporales</taxon>
        <taxon>Gigasporaceae</taxon>
        <taxon>Gigaspora</taxon>
    </lineage>
</organism>
<sequence length="179" mass="20597">DSAISRYHNLDRQEEIKQWYGGYEAGDGIQLFNPLSNDNLLVPSKEIEIKLQNLQQKRQSSYSVDTLLDMLLKCDIQKFEEYLQNMKIETLSFYFPSNQSENGYHLFMVGLPSQANFGDTKSNLIKKEDSVENNHKHLKDIAKEGLAQILDKKYRTGVPDRSMKLVECGIAFQGKQICI</sequence>
<accession>A0ABN7V177</accession>
<comment type="caution">
    <text evidence="1">The sequence shown here is derived from an EMBL/GenBank/DDBJ whole genome shotgun (WGS) entry which is preliminary data.</text>
</comment>
<evidence type="ECO:0000313" key="2">
    <source>
        <dbReference type="Proteomes" id="UP000789901"/>
    </source>
</evidence>
<gene>
    <name evidence="1" type="ORF">GMARGA_LOCUS12673</name>
</gene>
<feature type="non-terminal residue" evidence="1">
    <location>
        <position position="1"/>
    </location>
</feature>